<dbReference type="InterPro" id="IPR048320">
    <property type="entry name" value="COG3_N"/>
</dbReference>
<dbReference type="GO" id="GO:0006886">
    <property type="term" value="P:intracellular protein transport"/>
    <property type="evidence" value="ECO:0007669"/>
    <property type="project" value="InterPro"/>
</dbReference>
<evidence type="ECO:0000259" key="1">
    <source>
        <dbReference type="Pfam" id="PF04136"/>
    </source>
</evidence>
<dbReference type="PANTHER" id="PTHR13302">
    <property type="entry name" value="CONSERVED OLIGOMERIC GOLGI COMPLEX COMPONENT 3"/>
    <property type="match status" value="1"/>
</dbReference>
<dbReference type="AlphaFoldDB" id="A0A811SHJ1"/>
<dbReference type="GO" id="GO:0016020">
    <property type="term" value="C:membrane"/>
    <property type="evidence" value="ECO:0007669"/>
    <property type="project" value="InterPro"/>
</dbReference>
<dbReference type="EMBL" id="CAJGYO010000049">
    <property type="protein sequence ID" value="CAD6340734.1"/>
    <property type="molecule type" value="Genomic_DNA"/>
</dbReference>
<sequence>MATTPAPATPAALPKSGAVSKGYNFASTWEQVGHGAFASGRSGRGRARDLAGAIGCFMDLTLYWFGHSRFFQNAPLTEQQKAAIAALSPRRGGAAIPAQPWAVIGLTSCSKLCAYCLAALEPCEVGEKSSGKDRGVAVPEKESALEEAGAMDAVLVNTHQFYKWFAELESAMKSETEEKYRLYENTLQGVSTHVTVSLSKGTSSRLNYFDELENWVSSSFYSQNMNIGNEQFLPLLKRLDDCISYVENNPQYAESAVYLVKFRQLQSRALGMIRSHVLSILKGASSQVQAAIQAVILAKTLSQR</sequence>
<dbReference type="Pfam" id="PF04136">
    <property type="entry name" value="COG3_N"/>
    <property type="match status" value="1"/>
</dbReference>
<evidence type="ECO:0000313" key="3">
    <source>
        <dbReference type="Proteomes" id="UP000604825"/>
    </source>
</evidence>
<protein>
    <recommendedName>
        <fullName evidence="1">Conserved oligomeric Golgi complex subunit 3 N-terminal domain-containing protein</fullName>
    </recommendedName>
</protein>
<accession>A0A811SHJ1</accession>
<reference evidence="2" key="1">
    <citation type="submission" date="2020-10" db="EMBL/GenBank/DDBJ databases">
        <authorList>
            <person name="Han B."/>
            <person name="Lu T."/>
            <person name="Zhao Q."/>
            <person name="Huang X."/>
            <person name="Zhao Y."/>
        </authorList>
    </citation>
    <scope>NUCLEOTIDE SEQUENCE</scope>
</reference>
<dbReference type="GO" id="GO:0007030">
    <property type="term" value="P:Golgi organization"/>
    <property type="evidence" value="ECO:0007669"/>
    <property type="project" value="TreeGrafter"/>
</dbReference>
<dbReference type="GO" id="GO:0006891">
    <property type="term" value="P:intra-Golgi vesicle-mediated transport"/>
    <property type="evidence" value="ECO:0007669"/>
    <property type="project" value="TreeGrafter"/>
</dbReference>
<dbReference type="Proteomes" id="UP000604825">
    <property type="component" value="Unassembled WGS sequence"/>
</dbReference>
<organism evidence="2 3">
    <name type="scientific">Miscanthus lutarioriparius</name>
    <dbReference type="NCBI Taxonomy" id="422564"/>
    <lineage>
        <taxon>Eukaryota</taxon>
        <taxon>Viridiplantae</taxon>
        <taxon>Streptophyta</taxon>
        <taxon>Embryophyta</taxon>
        <taxon>Tracheophyta</taxon>
        <taxon>Spermatophyta</taxon>
        <taxon>Magnoliopsida</taxon>
        <taxon>Liliopsida</taxon>
        <taxon>Poales</taxon>
        <taxon>Poaceae</taxon>
        <taxon>PACMAD clade</taxon>
        <taxon>Panicoideae</taxon>
        <taxon>Andropogonodae</taxon>
        <taxon>Andropogoneae</taxon>
        <taxon>Saccharinae</taxon>
        <taxon>Miscanthus</taxon>
    </lineage>
</organism>
<dbReference type="PANTHER" id="PTHR13302:SF8">
    <property type="entry name" value="CONSERVED OLIGOMERIC GOLGI COMPLEX SUBUNIT 3"/>
    <property type="match status" value="1"/>
</dbReference>
<dbReference type="GO" id="GO:0005801">
    <property type="term" value="C:cis-Golgi network"/>
    <property type="evidence" value="ECO:0007669"/>
    <property type="project" value="InterPro"/>
</dbReference>
<dbReference type="InterPro" id="IPR007265">
    <property type="entry name" value="COG_su3"/>
</dbReference>
<feature type="non-terminal residue" evidence="2">
    <location>
        <position position="1"/>
    </location>
</feature>
<comment type="caution">
    <text evidence="2">The sequence shown here is derived from an EMBL/GenBank/DDBJ whole genome shotgun (WGS) entry which is preliminary data.</text>
</comment>
<feature type="domain" description="Conserved oligomeric Golgi complex subunit 3 N-terminal" evidence="1">
    <location>
        <begin position="150"/>
        <end position="282"/>
    </location>
</feature>
<proteinExistence type="predicted"/>
<evidence type="ECO:0000313" key="2">
    <source>
        <dbReference type="EMBL" id="CAD6340734.1"/>
    </source>
</evidence>
<name>A0A811SHJ1_9POAL</name>
<keyword evidence="3" id="KW-1185">Reference proteome</keyword>
<gene>
    <name evidence="2" type="ORF">NCGR_LOCUS64832</name>
</gene>
<dbReference type="GO" id="GO:0017119">
    <property type="term" value="C:Golgi transport complex"/>
    <property type="evidence" value="ECO:0007669"/>
    <property type="project" value="TreeGrafter"/>
</dbReference>
<dbReference type="OrthoDB" id="296793at2759"/>